<evidence type="ECO:0000313" key="1">
    <source>
        <dbReference type="EMBL" id="KAK3735927.1"/>
    </source>
</evidence>
<keyword evidence="2" id="KW-1185">Reference proteome</keyword>
<proteinExistence type="predicted"/>
<sequence length="158" mass="17586">MGSLYLQASSAAGENSDPQLLIAGLCPLGREYRSFTQLGFAATLVKDAGQRVFCLAPVLKTQLISHFKRCSCATKVYSALSDMVVRLLFDWLRTKCGSSEKYDSINLDIDQKKPRRLQLVLLLEFNVRLTFARSCPGSPVTQPAFTHERQITVARPCL</sequence>
<evidence type="ECO:0000313" key="2">
    <source>
        <dbReference type="Proteomes" id="UP001283361"/>
    </source>
</evidence>
<organism evidence="1 2">
    <name type="scientific">Elysia crispata</name>
    <name type="common">lettuce slug</name>
    <dbReference type="NCBI Taxonomy" id="231223"/>
    <lineage>
        <taxon>Eukaryota</taxon>
        <taxon>Metazoa</taxon>
        <taxon>Spiralia</taxon>
        <taxon>Lophotrochozoa</taxon>
        <taxon>Mollusca</taxon>
        <taxon>Gastropoda</taxon>
        <taxon>Heterobranchia</taxon>
        <taxon>Euthyneura</taxon>
        <taxon>Panpulmonata</taxon>
        <taxon>Sacoglossa</taxon>
        <taxon>Placobranchoidea</taxon>
        <taxon>Plakobranchidae</taxon>
        <taxon>Elysia</taxon>
    </lineage>
</organism>
<dbReference type="AlphaFoldDB" id="A0AAE1CUH2"/>
<dbReference type="Proteomes" id="UP001283361">
    <property type="component" value="Unassembled WGS sequence"/>
</dbReference>
<name>A0AAE1CUH2_9GAST</name>
<protein>
    <submittedName>
        <fullName evidence="1">Uncharacterized protein</fullName>
    </submittedName>
</protein>
<accession>A0AAE1CUH2</accession>
<dbReference type="EMBL" id="JAWDGP010006762">
    <property type="protein sequence ID" value="KAK3735927.1"/>
    <property type="molecule type" value="Genomic_DNA"/>
</dbReference>
<comment type="caution">
    <text evidence="1">The sequence shown here is derived from an EMBL/GenBank/DDBJ whole genome shotgun (WGS) entry which is preliminary data.</text>
</comment>
<gene>
    <name evidence="1" type="ORF">RRG08_064519</name>
</gene>
<reference evidence="1" key="1">
    <citation type="journal article" date="2023" name="G3 (Bethesda)">
        <title>A reference genome for the long-term kleptoplast-retaining sea slug Elysia crispata morphotype clarki.</title>
        <authorList>
            <person name="Eastman K.E."/>
            <person name="Pendleton A.L."/>
            <person name="Shaikh M.A."/>
            <person name="Suttiyut T."/>
            <person name="Ogas R."/>
            <person name="Tomko P."/>
            <person name="Gavelis G."/>
            <person name="Widhalm J.R."/>
            <person name="Wisecaver J.H."/>
        </authorList>
    </citation>
    <scope>NUCLEOTIDE SEQUENCE</scope>
    <source>
        <strain evidence="1">ECLA1</strain>
    </source>
</reference>